<evidence type="ECO:0008006" key="4">
    <source>
        <dbReference type="Google" id="ProtNLM"/>
    </source>
</evidence>
<dbReference type="AlphaFoldDB" id="G8PD25"/>
<keyword evidence="1" id="KW-0812">Transmembrane</keyword>
<dbReference type="PATRIC" id="fig|701521.8.peg.839"/>
<organism evidence="2 3">
    <name type="scientific">Pediococcus claussenii (strain ATCC BAA-344 / DSM 14800 / JCM 18046 / KCTC 3811 / LMG 21948 / P06)</name>
    <dbReference type="NCBI Taxonomy" id="701521"/>
    <lineage>
        <taxon>Bacteria</taxon>
        <taxon>Bacillati</taxon>
        <taxon>Bacillota</taxon>
        <taxon>Bacilli</taxon>
        <taxon>Lactobacillales</taxon>
        <taxon>Lactobacillaceae</taxon>
        <taxon>Pediococcus</taxon>
    </lineage>
</organism>
<keyword evidence="1" id="KW-1133">Transmembrane helix</keyword>
<name>G8PD25_PEDCP</name>
<dbReference type="Pfam" id="PF11151">
    <property type="entry name" value="DUF2929"/>
    <property type="match status" value="1"/>
</dbReference>
<evidence type="ECO:0000313" key="2">
    <source>
        <dbReference type="EMBL" id="AEV95160.1"/>
    </source>
</evidence>
<evidence type="ECO:0000313" key="3">
    <source>
        <dbReference type="Proteomes" id="UP000005444"/>
    </source>
</evidence>
<feature type="transmembrane region" description="Helical" evidence="1">
    <location>
        <begin position="12"/>
        <end position="31"/>
    </location>
</feature>
<dbReference type="EMBL" id="CP003137">
    <property type="protein sequence ID" value="AEV95160.1"/>
    <property type="molecule type" value="Genomic_DNA"/>
</dbReference>
<evidence type="ECO:0000256" key="1">
    <source>
        <dbReference type="SAM" id="Phobius"/>
    </source>
</evidence>
<proteinExistence type="predicted"/>
<reference evidence="2 3" key="1">
    <citation type="journal article" date="2012" name="J. Bacteriol.">
        <title>Complete Genome Sequence of the Beer Spoilage Organism Pediococcus claussenii ATCC BAA-344T.</title>
        <authorList>
            <person name="Pittet V."/>
            <person name="Abegunde T."/>
            <person name="Marfleet T."/>
            <person name="Haakensen M."/>
            <person name="Morrow K."/>
            <person name="Jayaprakash T."/>
            <person name="Schroeder K."/>
            <person name="Trost B."/>
            <person name="Byrns S."/>
            <person name="Bergsveinson J."/>
            <person name="Kusalik A."/>
            <person name="Ziola B."/>
        </authorList>
    </citation>
    <scope>NUCLEOTIDE SEQUENCE [LARGE SCALE GENOMIC DNA]</scope>
    <source>
        <strain evidence="2 3">ATCC BAA-344</strain>
    </source>
</reference>
<dbReference type="KEGG" id="pce:PECL_890"/>
<dbReference type="Proteomes" id="UP000005444">
    <property type="component" value="Chromosome"/>
</dbReference>
<keyword evidence="3" id="KW-1185">Reference proteome</keyword>
<dbReference type="eggNOG" id="ENOG502ZXI7">
    <property type="taxonomic scope" value="Bacteria"/>
</dbReference>
<dbReference type="HOGENOM" id="CLU_174715_1_1_9"/>
<feature type="transmembrane region" description="Helical" evidence="1">
    <location>
        <begin position="43"/>
        <end position="63"/>
    </location>
</feature>
<protein>
    <recommendedName>
        <fullName evidence="4">Integral membrane protein</fullName>
    </recommendedName>
</protein>
<keyword evidence="1" id="KW-0472">Membrane</keyword>
<gene>
    <name evidence="2" type="ordered locus">PECL_890</name>
</gene>
<accession>G8PD25</accession>
<dbReference type="InterPro" id="IPR021324">
    <property type="entry name" value="DUF2929"/>
</dbReference>
<dbReference type="STRING" id="701521.PECL_890"/>
<sequence>MLSVLERGKIMAKQLTIIFWSILFGEVVGYIGGALDKLPDNPIIIGVVAALVALLTANLVPVISGSKK</sequence>